<dbReference type="OrthoDB" id="9780991at2"/>
<evidence type="ECO:0000256" key="2">
    <source>
        <dbReference type="ARBA" id="ARBA00022448"/>
    </source>
</evidence>
<dbReference type="GO" id="GO:1901982">
    <property type="term" value="F:maltose binding"/>
    <property type="evidence" value="ECO:0007669"/>
    <property type="project" value="TreeGrafter"/>
</dbReference>
<dbReference type="GO" id="GO:0055052">
    <property type="term" value="C:ATP-binding cassette (ABC) transporter complex, substrate-binding subunit-containing"/>
    <property type="evidence" value="ECO:0007669"/>
    <property type="project" value="TreeGrafter"/>
</dbReference>
<proteinExistence type="inferred from homology"/>
<dbReference type="PROSITE" id="PS51257">
    <property type="entry name" value="PROKAR_LIPOPROTEIN"/>
    <property type="match status" value="1"/>
</dbReference>
<dbReference type="KEGG" id="moj:D7D94_03230"/>
<keyword evidence="5" id="KW-1185">Reference proteome</keyword>
<evidence type="ECO:0000313" key="4">
    <source>
        <dbReference type="EMBL" id="QGU26787.1"/>
    </source>
</evidence>
<reference evidence="4 5" key="1">
    <citation type="submission" date="2018-09" db="EMBL/GenBank/DDBJ databases">
        <title>Whole genome sequencing of Microbacterium oryzae strain MB-10T.</title>
        <authorList>
            <person name="Das S.K."/>
        </authorList>
    </citation>
    <scope>NUCLEOTIDE SEQUENCE [LARGE SCALE GENOMIC DNA]</scope>
    <source>
        <strain evidence="4 5">MB-10</strain>
    </source>
</reference>
<accession>A0A6I6E219</accession>
<dbReference type="EMBL" id="CP032550">
    <property type="protein sequence ID" value="QGU26787.1"/>
    <property type="molecule type" value="Genomic_DNA"/>
</dbReference>
<sequence length="427" mass="44819">METAMRHTRFASAGALVAVGGIILAGCSSANAPAEDITLTFWGTYGNGGNSAQTEVLENELIPAFEEANPGVSVNYVDMPYDGLKQKLTTSAAGGELPDLIRSDIGWVSQFAQLGVYRKLSGEMPDFKKLAADVYPGTLETTAWNGDYYGLPLNTNTRVLVTDKTALDAAGIEAPPATFDDLREMAEALEGTDVAAFADSGLSAWNVMPWIWSAGGDIADSDLTKASGYLDSPESVSGVQLLVDLYQAGQIPNLITGNTGATSTSDGLPTNAYASILDGPWMQDIWAGQYPDFEPIYAPVPAGDGGSISVVGGESIVVTEGTAHADAAYDFVAFTQSEQYQLGMAQAGQMSVKPSLAEKQAELVPYFGAFADQLETARARLPIPQAGEVDTILNTELVPAFEGTTTVEAALASAAAQIDELLAENQN</sequence>
<dbReference type="Pfam" id="PF01547">
    <property type="entry name" value="SBP_bac_1"/>
    <property type="match status" value="1"/>
</dbReference>
<evidence type="ECO:0000256" key="1">
    <source>
        <dbReference type="ARBA" id="ARBA00008520"/>
    </source>
</evidence>
<organism evidence="4 5">
    <name type="scientific">Microbacterium oryzae</name>
    <dbReference type="NCBI Taxonomy" id="743009"/>
    <lineage>
        <taxon>Bacteria</taxon>
        <taxon>Bacillati</taxon>
        <taxon>Actinomycetota</taxon>
        <taxon>Actinomycetes</taxon>
        <taxon>Micrococcales</taxon>
        <taxon>Microbacteriaceae</taxon>
        <taxon>Microbacterium</taxon>
    </lineage>
</organism>
<dbReference type="InterPro" id="IPR006059">
    <property type="entry name" value="SBP"/>
</dbReference>
<dbReference type="AlphaFoldDB" id="A0A6I6E219"/>
<name>A0A6I6E219_9MICO</name>
<comment type="similarity">
    <text evidence="1">Belongs to the bacterial solute-binding protein 1 family.</text>
</comment>
<gene>
    <name evidence="4" type="ORF">D7D94_03230</name>
</gene>
<dbReference type="GO" id="GO:0042956">
    <property type="term" value="P:maltodextrin transmembrane transport"/>
    <property type="evidence" value="ECO:0007669"/>
    <property type="project" value="TreeGrafter"/>
</dbReference>
<dbReference type="PANTHER" id="PTHR30061:SF50">
    <property type="entry name" value="MALTOSE_MALTODEXTRIN-BINDING PERIPLASMIC PROTEIN"/>
    <property type="match status" value="1"/>
</dbReference>
<evidence type="ECO:0000256" key="3">
    <source>
        <dbReference type="ARBA" id="ARBA00022729"/>
    </source>
</evidence>
<dbReference type="Proteomes" id="UP000422989">
    <property type="component" value="Chromosome"/>
</dbReference>
<dbReference type="Gene3D" id="3.40.190.10">
    <property type="entry name" value="Periplasmic binding protein-like II"/>
    <property type="match status" value="2"/>
</dbReference>
<keyword evidence="2" id="KW-0813">Transport</keyword>
<dbReference type="PANTHER" id="PTHR30061">
    <property type="entry name" value="MALTOSE-BINDING PERIPLASMIC PROTEIN"/>
    <property type="match status" value="1"/>
</dbReference>
<protein>
    <submittedName>
        <fullName evidence="4">Extracellular solute-binding protein</fullName>
    </submittedName>
</protein>
<dbReference type="GO" id="GO:0015768">
    <property type="term" value="P:maltose transport"/>
    <property type="evidence" value="ECO:0007669"/>
    <property type="project" value="TreeGrafter"/>
</dbReference>
<keyword evidence="3" id="KW-0732">Signal</keyword>
<dbReference type="SUPFAM" id="SSF53850">
    <property type="entry name" value="Periplasmic binding protein-like II"/>
    <property type="match status" value="1"/>
</dbReference>
<evidence type="ECO:0000313" key="5">
    <source>
        <dbReference type="Proteomes" id="UP000422989"/>
    </source>
</evidence>